<dbReference type="InterPro" id="IPR045851">
    <property type="entry name" value="AMP-bd_C_sf"/>
</dbReference>
<dbReference type="CDD" id="cd05966">
    <property type="entry name" value="ACS"/>
    <property type="match status" value="1"/>
</dbReference>
<proteinExistence type="inferred from homology"/>
<dbReference type="Gene3D" id="3.30.300.30">
    <property type="match status" value="1"/>
</dbReference>
<keyword evidence="3" id="KW-0436">Ligase</keyword>
<comment type="similarity">
    <text evidence="1">Belongs to the ATP-dependent AMP-binding enzyme family.</text>
</comment>
<comment type="caution">
    <text evidence="10">The sequence shown here is derived from an EMBL/GenBank/DDBJ whole genome shotgun (WGS) entry which is preliminary data.</text>
</comment>
<dbReference type="EMBL" id="JANEYG010000002">
    <property type="protein sequence ID" value="KAJ8924621.1"/>
    <property type="molecule type" value="Genomic_DNA"/>
</dbReference>
<dbReference type="GO" id="GO:0006085">
    <property type="term" value="P:acetyl-CoA biosynthetic process"/>
    <property type="evidence" value="ECO:0007669"/>
    <property type="project" value="TreeGrafter"/>
</dbReference>
<evidence type="ECO:0000256" key="3">
    <source>
        <dbReference type="ARBA" id="ARBA00022598"/>
    </source>
</evidence>
<dbReference type="PROSITE" id="PS00455">
    <property type="entry name" value="AMP_BINDING"/>
    <property type="match status" value="1"/>
</dbReference>
<keyword evidence="11" id="KW-1185">Reference proteome</keyword>
<evidence type="ECO:0000256" key="2">
    <source>
        <dbReference type="ARBA" id="ARBA00013275"/>
    </source>
</evidence>
<sequence length="629" mass="71014">MPSEKSVYQPNPALAKNAYISSFAQYKEMYQKSIDNPEEFWGDIAKQFYWETPIDINRFFRYNFDVTKGPIFNKWLDGATTNISYNLLDRNIRNGHGDKVAFYWEGNHPDDYSRLTYRKLLEEVCRFANVLKNRGVQKGDRVAMYMPMVLEAIIAILACTRIGAVHSLVFAGFSADSFAERIIDCEARVLVTADGAWRGEKLLKLKSICDHAMQICSQKGHNVETCIVVSHLGRVTSPQGSQYRSNMTPMTEGRDIFWQDIVPEASTSCYPEWMEAEDPLFMLYTSGSTGKPKGVLHTTAGYLLYAATTFKYVFDYKPNDVYWCTADIGWITGHTYVVYGPLANAATSVLYEGIPFYPENDRFWRIVDKYKVNQFYTAPTAIRALMKHDDDLVKRHDLSSLKVLGSVGGADQSRGMAVAFPFFGVQPVILDEAGKEIKGEGEGYLVFSRPWPSLMRSLYNNHDRYETTYFSKFPGYYCTGDGARRDADGYLWVTGRVDDMLNVSGHLMSTAEVESVLTEHHSVAEAAVVSKPHPIKGECLYCFITTTDHGVFNDTLLKELKQLVRERIGPFAQPDVIQNAPALPKTRSGKIMRRILRKIAVNDRNVGDVSTLADSAVVEQLFSTRPAHA</sequence>
<dbReference type="Gene3D" id="3.40.50.12780">
    <property type="entry name" value="N-terminal domain of ligase-like"/>
    <property type="match status" value="1"/>
</dbReference>
<organism evidence="10 11">
    <name type="scientific">Exocentrus adspersus</name>
    <dbReference type="NCBI Taxonomy" id="1586481"/>
    <lineage>
        <taxon>Eukaryota</taxon>
        <taxon>Metazoa</taxon>
        <taxon>Ecdysozoa</taxon>
        <taxon>Arthropoda</taxon>
        <taxon>Hexapoda</taxon>
        <taxon>Insecta</taxon>
        <taxon>Pterygota</taxon>
        <taxon>Neoptera</taxon>
        <taxon>Endopterygota</taxon>
        <taxon>Coleoptera</taxon>
        <taxon>Polyphaga</taxon>
        <taxon>Cucujiformia</taxon>
        <taxon>Chrysomeloidea</taxon>
        <taxon>Cerambycidae</taxon>
        <taxon>Lamiinae</taxon>
        <taxon>Acanthocinini</taxon>
        <taxon>Exocentrus</taxon>
    </lineage>
</organism>
<evidence type="ECO:0000259" key="7">
    <source>
        <dbReference type="Pfam" id="PF00501"/>
    </source>
</evidence>
<dbReference type="FunFam" id="3.30.300.30:FF:000004">
    <property type="entry name" value="Acetyl-coenzyme A synthetase"/>
    <property type="match status" value="1"/>
</dbReference>
<feature type="domain" description="AMP-dependent synthetase/ligase" evidence="7">
    <location>
        <begin position="94"/>
        <end position="410"/>
    </location>
</feature>
<evidence type="ECO:0000256" key="1">
    <source>
        <dbReference type="ARBA" id="ARBA00006432"/>
    </source>
</evidence>
<name>A0AAV8WEE4_9CUCU</name>
<dbReference type="PANTHER" id="PTHR24095">
    <property type="entry name" value="ACETYL-COENZYME A SYNTHETASE"/>
    <property type="match status" value="1"/>
</dbReference>
<keyword evidence="5" id="KW-0067">ATP-binding</keyword>
<dbReference type="PANTHER" id="PTHR24095:SF244">
    <property type="entry name" value="ACETYL-COENZYME A SYNTHETASE"/>
    <property type="match status" value="1"/>
</dbReference>
<dbReference type="Pfam" id="PF13193">
    <property type="entry name" value="AMP-binding_C"/>
    <property type="match status" value="1"/>
</dbReference>
<dbReference type="InterPro" id="IPR000873">
    <property type="entry name" value="AMP-dep_synth/lig_dom"/>
</dbReference>
<evidence type="ECO:0000259" key="8">
    <source>
        <dbReference type="Pfam" id="PF13193"/>
    </source>
</evidence>
<dbReference type="InterPro" id="IPR020845">
    <property type="entry name" value="AMP-binding_CS"/>
</dbReference>
<dbReference type="GO" id="GO:0003987">
    <property type="term" value="F:acetate-CoA ligase activity"/>
    <property type="evidence" value="ECO:0007669"/>
    <property type="project" value="UniProtKB-EC"/>
</dbReference>
<evidence type="ECO:0000313" key="11">
    <source>
        <dbReference type="Proteomes" id="UP001159042"/>
    </source>
</evidence>
<dbReference type="AlphaFoldDB" id="A0AAV8WEE4"/>
<dbReference type="InterPro" id="IPR025110">
    <property type="entry name" value="AMP-bd_C"/>
</dbReference>
<evidence type="ECO:0000256" key="6">
    <source>
        <dbReference type="ARBA" id="ARBA00080059"/>
    </source>
</evidence>
<dbReference type="Proteomes" id="UP001159042">
    <property type="component" value="Unassembled WGS sequence"/>
</dbReference>
<dbReference type="FunFam" id="3.40.50.12780:FF:000001">
    <property type="entry name" value="Acetyl-coenzyme A synthetase"/>
    <property type="match status" value="1"/>
</dbReference>
<reference evidence="10 11" key="1">
    <citation type="journal article" date="2023" name="Insect Mol. Biol.">
        <title>Genome sequencing provides insights into the evolution of gene families encoding plant cell wall-degrading enzymes in longhorned beetles.</title>
        <authorList>
            <person name="Shin N.R."/>
            <person name="Okamura Y."/>
            <person name="Kirsch R."/>
            <person name="Pauchet Y."/>
        </authorList>
    </citation>
    <scope>NUCLEOTIDE SEQUENCE [LARGE SCALE GENOMIC DNA]</scope>
    <source>
        <strain evidence="10">EAD_L_NR</strain>
    </source>
</reference>
<dbReference type="InterPro" id="IPR032387">
    <property type="entry name" value="ACAS_N"/>
</dbReference>
<gene>
    <name evidence="10" type="ORF">NQ315_000771</name>
</gene>
<dbReference type="SUPFAM" id="SSF56801">
    <property type="entry name" value="Acetyl-CoA synthetase-like"/>
    <property type="match status" value="1"/>
</dbReference>
<protein>
    <recommendedName>
        <fullName evidence="2">acetate--CoA ligase</fullName>
        <ecNumber evidence="2">6.2.1.1</ecNumber>
    </recommendedName>
    <alternativeName>
        <fullName evidence="6">Acetyl-CoA synthetase</fullName>
    </alternativeName>
</protein>
<dbReference type="InterPro" id="IPR042099">
    <property type="entry name" value="ANL_N_sf"/>
</dbReference>
<dbReference type="Pfam" id="PF00501">
    <property type="entry name" value="AMP-binding"/>
    <property type="match status" value="1"/>
</dbReference>
<evidence type="ECO:0000256" key="5">
    <source>
        <dbReference type="ARBA" id="ARBA00022840"/>
    </source>
</evidence>
<feature type="domain" description="Acetyl-coenzyme A synthetase N-terminal" evidence="9">
    <location>
        <begin position="26"/>
        <end position="86"/>
    </location>
</feature>
<dbReference type="Pfam" id="PF16177">
    <property type="entry name" value="ACAS_N"/>
    <property type="match status" value="1"/>
</dbReference>
<feature type="domain" description="AMP-binding enzyme C-terminal" evidence="8">
    <location>
        <begin position="512"/>
        <end position="590"/>
    </location>
</feature>
<dbReference type="EC" id="6.2.1.1" evidence="2"/>
<accession>A0AAV8WEE4</accession>
<keyword evidence="4" id="KW-0547">Nucleotide-binding</keyword>
<evidence type="ECO:0000256" key="4">
    <source>
        <dbReference type="ARBA" id="ARBA00022741"/>
    </source>
</evidence>
<dbReference type="GO" id="GO:0005524">
    <property type="term" value="F:ATP binding"/>
    <property type="evidence" value="ECO:0007669"/>
    <property type="project" value="UniProtKB-KW"/>
</dbReference>
<evidence type="ECO:0000259" key="9">
    <source>
        <dbReference type="Pfam" id="PF16177"/>
    </source>
</evidence>
<evidence type="ECO:0000313" key="10">
    <source>
        <dbReference type="EMBL" id="KAJ8924621.1"/>
    </source>
</evidence>